<proteinExistence type="predicted"/>
<gene>
    <name evidence="1" type="ORF">BJ212DRAFT_1303678</name>
</gene>
<dbReference type="EMBL" id="JABBWG010000046">
    <property type="protein sequence ID" value="KAG1807036.1"/>
    <property type="molecule type" value="Genomic_DNA"/>
</dbReference>
<reference evidence="1" key="1">
    <citation type="journal article" date="2020" name="New Phytol.">
        <title>Comparative genomics reveals dynamic genome evolution in host specialist ectomycorrhizal fungi.</title>
        <authorList>
            <person name="Lofgren L.A."/>
            <person name="Nguyen N.H."/>
            <person name="Vilgalys R."/>
            <person name="Ruytinx J."/>
            <person name="Liao H.L."/>
            <person name="Branco S."/>
            <person name="Kuo A."/>
            <person name="LaButti K."/>
            <person name="Lipzen A."/>
            <person name="Andreopoulos W."/>
            <person name="Pangilinan J."/>
            <person name="Riley R."/>
            <person name="Hundley H."/>
            <person name="Na H."/>
            <person name="Barry K."/>
            <person name="Grigoriev I.V."/>
            <person name="Stajich J.E."/>
            <person name="Kennedy P.G."/>
        </authorList>
    </citation>
    <scope>NUCLEOTIDE SEQUENCE</scope>
    <source>
        <strain evidence="1">MN1</strain>
    </source>
</reference>
<dbReference type="RefSeq" id="XP_041187802.1">
    <property type="nucleotide sequence ID" value="XM_041333452.1"/>
</dbReference>
<accession>A0A9P7DZW9</accession>
<name>A0A9P7DZW9_9AGAM</name>
<dbReference type="GeneID" id="64627469"/>
<dbReference type="AlphaFoldDB" id="A0A9P7DZW9"/>
<organism evidence="1 2">
    <name type="scientific">Suillus subaureus</name>
    <dbReference type="NCBI Taxonomy" id="48587"/>
    <lineage>
        <taxon>Eukaryota</taxon>
        <taxon>Fungi</taxon>
        <taxon>Dikarya</taxon>
        <taxon>Basidiomycota</taxon>
        <taxon>Agaricomycotina</taxon>
        <taxon>Agaricomycetes</taxon>
        <taxon>Agaricomycetidae</taxon>
        <taxon>Boletales</taxon>
        <taxon>Suillineae</taxon>
        <taxon>Suillaceae</taxon>
        <taxon>Suillus</taxon>
    </lineage>
</organism>
<evidence type="ECO:0000313" key="1">
    <source>
        <dbReference type="EMBL" id="KAG1807036.1"/>
    </source>
</evidence>
<sequence length="121" mass="13305">MPITDDEKALGKDKSDIYAVIAKLIFANHTKYGPAYHQNLKKFCNSVTNHIVGLKTKYMKLKARFTAGAGVLPSSGHLLDSKRSETTKTEGSEIGKGILTLKVSVETPKHLSSFNILRCKL</sequence>
<comment type="caution">
    <text evidence="1">The sequence shown here is derived from an EMBL/GenBank/DDBJ whole genome shotgun (WGS) entry which is preliminary data.</text>
</comment>
<dbReference type="OrthoDB" id="2662732at2759"/>
<evidence type="ECO:0000313" key="2">
    <source>
        <dbReference type="Proteomes" id="UP000807769"/>
    </source>
</evidence>
<keyword evidence="2" id="KW-1185">Reference proteome</keyword>
<dbReference type="Proteomes" id="UP000807769">
    <property type="component" value="Unassembled WGS sequence"/>
</dbReference>
<protein>
    <submittedName>
        <fullName evidence="1">Uncharacterized protein</fullName>
    </submittedName>
</protein>